<dbReference type="InterPro" id="IPR050728">
    <property type="entry name" value="Zinc_Metalloprotease_M4"/>
</dbReference>
<reference evidence="4" key="1">
    <citation type="submission" date="2015-11" db="EMBL/GenBank/DDBJ databases">
        <authorList>
            <person name="Varghese N."/>
        </authorList>
    </citation>
    <scope>NUCLEOTIDE SEQUENCE [LARGE SCALE GENOMIC DNA]</scope>
</reference>
<feature type="compositionally biased region" description="Pro residues" evidence="1">
    <location>
        <begin position="422"/>
        <end position="438"/>
    </location>
</feature>
<dbReference type="AlphaFoldDB" id="A0A0P1N0J8"/>
<dbReference type="Proteomes" id="UP000182011">
    <property type="component" value="Unassembled WGS sequence"/>
</dbReference>
<dbReference type="NCBIfam" id="TIGR04183">
    <property type="entry name" value="Por_Secre_tail"/>
    <property type="match status" value="1"/>
</dbReference>
<dbReference type="RefSeq" id="WP_075427344.1">
    <property type="nucleotide sequence ID" value="NZ_CZVL01000019.1"/>
</dbReference>
<organism evidence="3 4">
    <name type="scientific">Candidatus Kryptonium thompsonii</name>
    <dbReference type="NCBI Taxonomy" id="1633631"/>
    <lineage>
        <taxon>Bacteria</taxon>
        <taxon>Pseudomonadati</taxon>
        <taxon>Candidatus Kryptoniota</taxon>
        <taxon>Candidatus Kryptonium</taxon>
    </lineage>
</organism>
<accession>A0A0P1MIR8</accession>
<evidence type="ECO:0000313" key="3">
    <source>
        <dbReference type="EMBL" id="CUU01358.1"/>
    </source>
</evidence>
<name>A0A0P1N0J8_9BACT</name>
<gene>
    <name evidence="3" type="ORF">JGI4_00254</name>
</gene>
<accession>A0A0P1LXZ8</accession>
<dbReference type="PANTHER" id="PTHR33794">
    <property type="entry name" value="BACILLOLYSIN"/>
    <property type="match status" value="1"/>
</dbReference>
<dbReference type="Gene3D" id="2.60.40.4070">
    <property type="match status" value="1"/>
</dbReference>
<accession>A0A0P1M3R0</accession>
<feature type="domain" description="Secretion system C-terminal sorting" evidence="2">
    <location>
        <begin position="698"/>
        <end position="763"/>
    </location>
</feature>
<dbReference type="EMBL" id="FAOP01000002">
    <property type="protein sequence ID" value="CUU01358.1"/>
    <property type="molecule type" value="Genomic_DNA"/>
</dbReference>
<dbReference type="Gene3D" id="3.10.170.10">
    <property type="match status" value="1"/>
</dbReference>
<accession>A0A0S4MQN3</accession>
<dbReference type="Pfam" id="PF18962">
    <property type="entry name" value="Por_Secre_tail"/>
    <property type="match status" value="1"/>
</dbReference>
<accession>A0A0P1MEI2</accession>
<evidence type="ECO:0000256" key="1">
    <source>
        <dbReference type="SAM" id="MobiDB-lite"/>
    </source>
</evidence>
<dbReference type="STRING" id="1633631.GCA_001442925_00256"/>
<proteinExistence type="predicted"/>
<protein>
    <submittedName>
        <fullName evidence="3">Por secretion system C-terminal sorting domain-containing protein</fullName>
    </submittedName>
</protein>
<evidence type="ECO:0000313" key="4">
    <source>
        <dbReference type="Proteomes" id="UP000182011"/>
    </source>
</evidence>
<evidence type="ECO:0000259" key="2">
    <source>
        <dbReference type="Pfam" id="PF18962"/>
    </source>
</evidence>
<dbReference type="PANTHER" id="PTHR33794:SF1">
    <property type="entry name" value="BACILLOLYSIN"/>
    <property type="match status" value="1"/>
</dbReference>
<feature type="region of interest" description="Disordered" evidence="1">
    <location>
        <begin position="420"/>
        <end position="442"/>
    </location>
</feature>
<sequence>MKRRILAILLALITSVVFSQQLIPIQDKSGNKLLLQMNPWTGSAHRVYGQLPNISRYGFSWLNLNLMSIENLSKKFFSDYAGILKINPDQTKLRKAETDGRMWFISYEQSINGVPVYGTEIGYTVNQRGDIVALGADAYQNISVLTTPQITKSKAEEIAKRAFGFDSTAIEKGCELIIYPKQGKDTTIFYLTWKITLFRAYPLQEIIYFVDAQTGEIIEAESNIKEGDYLRGQVTGGYWSVHAWDSPVDTGFKTTHIKVWAKVWWGDWLVWEGDSDANGNYDAGYLPETWDYYIQFVLQNEWVQVRDYVSGKPITQEVWCSPGIVNLYWGATDGTNVRWHASVMHDYFKNTFNYTGVYYQMGAYINCGEGINGAADGTNIYFGSQPGRQWARSSDAVYHEYTHNVIYHIYGGWIGSGSYTEVPPPGPPEPGPPSPGPPTQAKAMDEGLADYFACTVNNDPRVGEDVGVDRNLNNDYKWNPDSSAHWNGQVIGGACWDLRQSVVEPSIADNLVFRALQVSPHARTFSDFEYNVFVVDKEYYNSSHTSQIYQAFSKHGITIPALVVSISGPTYLNGNQLGTYTATASGGVPPYSYQWWKLDIGDGDSYATATPSSPISPMRPPVNTWYPIGTNSPTVSTSNPAWLDFELKCVVTDATNISVTSNILYVTVGGSGKITAGDLSKSEISVQEIPTEYALQNYPNPFNPTTEIRYQMPVSGFVRLSIFDVLGREVEVLVDEAKPAGSYTVSFDASNLPSGVYFARIYVTSSEGKPFVQTIKMVLAK</sequence>
<accession>A0A0P1N0J8</accession>
<dbReference type="InterPro" id="IPR026444">
    <property type="entry name" value="Secre_tail"/>
</dbReference>
<dbReference type="SUPFAM" id="SSF55486">
    <property type="entry name" value="Metalloproteases ('zincins'), catalytic domain"/>
    <property type="match status" value="1"/>
</dbReference>
<accession>A0A0P1LX49</accession>